<sequence>MLSYQCDIQLTRKIGKGMILLLGGPPGVGKTLTAEAVAENLRRPLYRVRAGDLGVEAAKVESSLKKALEHCSYWNAMLLIDEADIFLERRTSDDLQRNELVSIFLVLLEYYKGVLVLTTNRTDSLDAAFESRIDIVLSYRDLTPSARRDIWSNFVKTLPPDDVQLSSEDLTRLSGWVLNGRQIKSAIKTARVLASQDKSPLKMKHLVTVLHIRRRGTKFLDSDDDGNNSAEGVSLTVDGILRWCLAWLLPVRILAAISVIFDRIQKRRAS</sequence>
<dbReference type="InterPro" id="IPR003593">
    <property type="entry name" value="AAA+_ATPase"/>
</dbReference>
<keyword evidence="1" id="KW-0472">Membrane</keyword>
<dbReference type="EMBL" id="JBAWTH010000123">
    <property type="protein sequence ID" value="KAL2276035.1"/>
    <property type="molecule type" value="Genomic_DNA"/>
</dbReference>
<dbReference type="SMART" id="SM00382">
    <property type="entry name" value="AAA"/>
    <property type="match status" value="1"/>
</dbReference>
<proteinExistence type="predicted"/>
<evidence type="ECO:0000313" key="3">
    <source>
        <dbReference type="EMBL" id="KAL2276035.1"/>
    </source>
</evidence>
<dbReference type="Gene3D" id="3.40.50.300">
    <property type="entry name" value="P-loop containing nucleotide triphosphate hydrolases"/>
    <property type="match status" value="1"/>
</dbReference>
<keyword evidence="1" id="KW-0812">Transmembrane</keyword>
<gene>
    <name evidence="3" type="ORF">FJTKL_01429</name>
</gene>
<accession>A0ABR4E0T4</accession>
<dbReference type="InterPro" id="IPR027417">
    <property type="entry name" value="P-loop_NTPase"/>
</dbReference>
<dbReference type="SUPFAM" id="SSF52540">
    <property type="entry name" value="P-loop containing nucleoside triphosphate hydrolases"/>
    <property type="match status" value="1"/>
</dbReference>
<name>A0ABR4E0T4_9PEZI</name>
<evidence type="ECO:0000259" key="2">
    <source>
        <dbReference type="SMART" id="SM00382"/>
    </source>
</evidence>
<reference evidence="3 4" key="1">
    <citation type="submission" date="2024-03" db="EMBL/GenBank/DDBJ databases">
        <title>A high-quality draft genome sequence of Diaporthe vaccinii, a causative agent of upright dieback and viscid rot disease in cranberry plants.</title>
        <authorList>
            <person name="Sarrasin M."/>
            <person name="Lang B.F."/>
            <person name="Burger G."/>
        </authorList>
    </citation>
    <scope>NUCLEOTIDE SEQUENCE [LARGE SCALE GENOMIC DNA]</scope>
    <source>
        <strain evidence="3 4">IS7</strain>
    </source>
</reference>
<dbReference type="PANTHER" id="PTHR46411:SF3">
    <property type="entry name" value="AAA+ ATPASE DOMAIN-CONTAINING PROTEIN"/>
    <property type="match status" value="1"/>
</dbReference>
<organism evidence="3 4">
    <name type="scientific">Diaporthe vaccinii</name>
    <dbReference type="NCBI Taxonomy" id="105482"/>
    <lineage>
        <taxon>Eukaryota</taxon>
        <taxon>Fungi</taxon>
        <taxon>Dikarya</taxon>
        <taxon>Ascomycota</taxon>
        <taxon>Pezizomycotina</taxon>
        <taxon>Sordariomycetes</taxon>
        <taxon>Sordariomycetidae</taxon>
        <taxon>Diaporthales</taxon>
        <taxon>Diaporthaceae</taxon>
        <taxon>Diaporthe</taxon>
        <taxon>Diaporthe eres species complex</taxon>
    </lineage>
</organism>
<protein>
    <recommendedName>
        <fullName evidence="2">AAA+ ATPase domain-containing protein</fullName>
    </recommendedName>
</protein>
<feature type="transmembrane region" description="Helical" evidence="1">
    <location>
        <begin position="240"/>
        <end position="261"/>
    </location>
</feature>
<evidence type="ECO:0000256" key="1">
    <source>
        <dbReference type="SAM" id="Phobius"/>
    </source>
</evidence>
<dbReference type="PANTHER" id="PTHR46411">
    <property type="entry name" value="FAMILY ATPASE, PUTATIVE-RELATED"/>
    <property type="match status" value="1"/>
</dbReference>
<evidence type="ECO:0000313" key="4">
    <source>
        <dbReference type="Proteomes" id="UP001600888"/>
    </source>
</evidence>
<dbReference type="Proteomes" id="UP001600888">
    <property type="component" value="Unassembled WGS sequence"/>
</dbReference>
<dbReference type="InterPro" id="IPR003959">
    <property type="entry name" value="ATPase_AAA_core"/>
</dbReference>
<keyword evidence="1" id="KW-1133">Transmembrane helix</keyword>
<dbReference type="Pfam" id="PF00004">
    <property type="entry name" value="AAA"/>
    <property type="match status" value="1"/>
</dbReference>
<comment type="caution">
    <text evidence="3">The sequence shown here is derived from an EMBL/GenBank/DDBJ whole genome shotgun (WGS) entry which is preliminary data.</text>
</comment>
<keyword evidence="4" id="KW-1185">Reference proteome</keyword>
<dbReference type="CDD" id="cd19481">
    <property type="entry name" value="RecA-like_protease"/>
    <property type="match status" value="1"/>
</dbReference>
<feature type="domain" description="AAA+ ATPase" evidence="2">
    <location>
        <begin position="16"/>
        <end position="143"/>
    </location>
</feature>